<evidence type="ECO:0000313" key="2">
    <source>
        <dbReference type="Proteomes" id="UP000049222"/>
    </source>
</evidence>
<dbReference type="AlphaFoldDB" id="A0A0M6YMI3"/>
<dbReference type="STRING" id="420998.JDO7802_02750"/>
<evidence type="ECO:0000313" key="1">
    <source>
        <dbReference type="EMBL" id="CTQ50723.1"/>
    </source>
</evidence>
<accession>A0A0M6YMI3</accession>
<evidence type="ECO:0008006" key="3">
    <source>
        <dbReference type="Google" id="ProtNLM"/>
    </source>
</evidence>
<dbReference type="SUPFAM" id="SSF52980">
    <property type="entry name" value="Restriction endonuclease-like"/>
    <property type="match status" value="1"/>
</dbReference>
<dbReference type="GO" id="GO:0003676">
    <property type="term" value="F:nucleic acid binding"/>
    <property type="evidence" value="ECO:0007669"/>
    <property type="project" value="InterPro"/>
</dbReference>
<dbReference type="Proteomes" id="UP000049222">
    <property type="component" value="Unassembled WGS sequence"/>
</dbReference>
<sequence>MILGTQMTETDDSDRLIQEVLSELGWDDDPKKVADKVKRLDQGLPAEDEFTAICSWLGKAHLLHKLDQHQAPSSSRDLYQVPDLLAKFEHSGPVLIEVKSKGKQTLSFTPQYLDRLRAYAQLVKMPLLIAWKHHGIWVLFDVQHLTKAQTNLNITFGDAMKENLLGVLAGDVAYKIASGAGVRFRCKKEALVEREESEGTVTEQWKMRIDEVGFMISGGETADNLDPDVTTLFTTWELSEQQSNSATHIDLRFVAGDDDGMMFGHMALTHLLHWTLPQGEAINWRHAIRRDAVVSNMSNFRRALERALEQRVVHIILYQQPHTWPDFVPKPGGTPTPRSAAES</sequence>
<dbReference type="InterPro" id="IPR011335">
    <property type="entry name" value="Restrct_endonuc-II-like"/>
</dbReference>
<reference evidence="1 2" key="1">
    <citation type="submission" date="2015-07" db="EMBL/GenBank/DDBJ databases">
        <authorList>
            <person name="Noorani M."/>
        </authorList>
    </citation>
    <scope>NUCLEOTIDE SEQUENCE [LARGE SCALE GENOMIC DNA]</scope>
    <source>
        <strain evidence="1 2">CECT 7802</strain>
    </source>
</reference>
<proteinExistence type="predicted"/>
<dbReference type="InterPro" id="IPR011856">
    <property type="entry name" value="tRNA_endonuc-like_dom_sf"/>
</dbReference>
<gene>
    <name evidence="1" type="ORF">JDO7802_02750</name>
</gene>
<keyword evidence="2" id="KW-1185">Reference proteome</keyword>
<name>A0A0M6YMI3_9RHOB</name>
<dbReference type="EMBL" id="CXSU01000012">
    <property type="protein sequence ID" value="CTQ50723.1"/>
    <property type="molecule type" value="Genomic_DNA"/>
</dbReference>
<protein>
    <recommendedName>
        <fullName evidence="3">Holliday junction resolvase</fullName>
    </recommendedName>
</protein>
<dbReference type="Gene3D" id="3.40.1350.10">
    <property type="match status" value="1"/>
</dbReference>
<organism evidence="1 2">
    <name type="scientific">Jannaschia donghaensis</name>
    <dbReference type="NCBI Taxonomy" id="420998"/>
    <lineage>
        <taxon>Bacteria</taxon>
        <taxon>Pseudomonadati</taxon>
        <taxon>Pseudomonadota</taxon>
        <taxon>Alphaproteobacteria</taxon>
        <taxon>Rhodobacterales</taxon>
        <taxon>Roseobacteraceae</taxon>
        <taxon>Jannaschia</taxon>
    </lineage>
</organism>